<dbReference type="OrthoDB" id="8775810at2759"/>
<gene>
    <name evidence="3" type="ORF">H4R26_003169</name>
</gene>
<keyword evidence="4" id="KW-1185">Reference proteome</keyword>
<dbReference type="InterPro" id="IPR025659">
    <property type="entry name" value="Tubby-like_C"/>
</dbReference>
<organism evidence="3 4">
    <name type="scientific">Coemansia thaxteri</name>
    <dbReference type="NCBI Taxonomy" id="2663907"/>
    <lineage>
        <taxon>Eukaryota</taxon>
        <taxon>Fungi</taxon>
        <taxon>Fungi incertae sedis</taxon>
        <taxon>Zoopagomycota</taxon>
        <taxon>Kickxellomycotina</taxon>
        <taxon>Kickxellomycetes</taxon>
        <taxon>Kickxellales</taxon>
        <taxon>Kickxellaceae</taxon>
        <taxon>Coemansia</taxon>
    </lineage>
</organism>
<dbReference type="InterPro" id="IPR000007">
    <property type="entry name" value="Tubby_C"/>
</dbReference>
<evidence type="ECO:0000313" key="4">
    <source>
        <dbReference type="Proteomes" id="UP001150907"/>
    </source>
</evidence>
<evidence type="ECO:0000313" key="3">
    <source>
        <dbReference type="EMBL" id="KAJ2003250.1"/>
    </source>
</evidence>
<accession>A0A9W8BIL9</accession>
<evidence type="ECO:0000256" key="1">
    <source>
        <dbReference type="ARBA" id="ARBA00007129"/>
    </source>
</evidence>
<reference evidence="3" key="1">
    <citation type="submission" date="2022-07" db="EMBL/GenBank/DDBJ databases">
        <title>Phylogenomic reconstructions and comparative analyses of Kickxellomycotina fungi.</title>
        <authorList>
            <person name="Reynolds N.K."/>
            <person name="Stajich J.E."/>
            <person name="Barry K."/>
            <person name="Grigoriev I.V."/>
            <person name="Crous P."/>
            <person name="Smith M.E."/>
        </authorList>
    </citation>
    <scope>NUCLEOTIDE SEQUENCE</scope>
    <source>
        <strain evidence="3">IMI 214461</strain>
    </source>
</reference>
<protein>
    <recommendedName>
        <fullName evidence="2">Tubby C-terminal domain-containing protein</fullName>
    </recommendedName>
</protein>
<dbReference type="Proteomes" id="UP001150907">
    <property type="component" value="Unassembled WGS sequence"/>
</dbReference>
<dbReference type="Gene3D" id="3.20.90.10">
    <property type="entry name" value="Tubby Protein, Chain A"/>
    <property type="match status" value="1"/>
</dbReference>
<dbReference type="PRINTS" id="PR01573">
    <property type="entry name" value="SUPERTUBBY"/>
</dbReference>
<dbReference type="AlphaFoldDB" id="A0A9W8BIL9"/>
<dbReference type="SUPFAM" id="SSF54518">
    <property type="entry name" value="Tubby C-terminal domain-like"/>
    <property type="match status" value="1"/>
</dbReference>
<dbReference type="EMBL" id="JANBQF010000235">
    <property type="protein sequence ID" value="KAJ2003250.1"/>
    <property type="molecule type" value="Genomic_DNA"/>
</dbReference>
<comment type="caution">
    <text evidence="3">The sequence shown here is derived from an EMBL/GenBank/DDBJ whole genome shotgun (WGS) entry which is preliminary data.</text>
</comment>
<feature type="domain" description="Tubby C-terminal" evidence="2">
    <location>
        <begin position="61"/>
        <end position="241"/>
    </location>
</feature>
<comment type="similarity">
    <text evidence="1">Belongs to the TUB family.</text>
</comment>
<proteinExistence type="inferred from homology"/>
<evidence type="ECO:0000259" key="2">
    <source>
        <dbReference type="Pfam" id="PF01167"/>
    </source>
</evidence>
<dbReference type="Pfam" id="PF01167">
    <property type="entry name" value="Tub"/>
    <property type="match status" value="1"/>
</dbReference>
<sequence>MDLFEEAATGLVNGPGDELGSHVLHVAKRKGMSRRSYDMYLPLPPLSTVMGVNSAAAYPGVLVGRVVPNAVGSVFSILQRTDLLTDNATAAVYHQDEARMQWQEVCAVQYEVNILGRKGPRKMNVVIHAVDNTGAPTSSTAAIDEGGPLMERFRCGLDTDPDIVPLCNKPPVWCTDTRSFILDFGGRVTVSSVKSFQLMHPTDKDYVVMQFGKVGQDSFTLDIRFPMSPVMALGVAVTSLDRKLACH</sequence>
<dbReference type="PANTHER" id="PTHR16517:SF7">
    <property type="entry name" value="PROTEIN KING TUBBY"/>
    <property type="match status" value="1"/>
</dbReference>
<dbReference type="PANTHER" id="PTHR16517">
    <property type="entry name" value="TUBBY-RELATED"/>
    <property type="match status" value="1"/>
</dbReference>
<name>A0A9W8BIL9_9FUNG</name>